<keyword evidence="6 11" id="KW-0067">ATP-binding</keyword>
<evidence type="ECO:0000256" key="5">
    <source>
        <dbReference type="ARBA" id="ARBA00022741"/>
    </source>
</evidence>
<protein>
    <submittedName>
        <fullName evidence="11">Iron(3+)-hydroxamate import ATP-binding protein FhuC</fullName>
    </submittedName>
</protein>
<evidence type="ECO:0000256" key="2">
    <source>
        <dbReference type="ARBA" id="ARBA00022448"/>
    </source>
</evidence>
<comment type="subcellular location">
    <subcellularLocation>
        <location evidence="1">Cell membrane</location>
        <topology evidence="1">Peripheral membrane protein</topology>
    </subcellularLocation>
</comment>
<dbReference type="Pfam" id="PF00005">
    <property type="entry name" value="ABC_tran"/>
    <property type="match status" value="2"/>
</dbReference>
<keyword evidence="7" id="KW-0408">Iron</keyword>
<evidence type="ECO:0000256" key="3">
    <source>
        <dbReference type="ARBA" id="ARBA00022475"/>
    </source>
</evidence>
<keyword evidence="5" id="KW-0547">Nucleotide-binding</keyword>
<dbReference type="InterPro" id="IPR027417">
    <property type="entry name" value="P-loop_NTPase"/>
</dbReference>
<dbReference type="PANTHER" id="PTHR42771:SF2">
    <property type="entry name" value="IRON(3+)-HYDROXAMATE IMPORT ATP-BINDING PROTEIN FHUC"/>
    <property type="match status" value="1"/>
</dbReference>
<dbReference type="Proteomes" id="UP000789707">
    <property type="component" value="Unassembled WGS sequence"/>
</dbReference>
<evidence type="ECO:0000256" key="8">
    <source>
        <dbReference type="ARBA" id="ARBA00023065"/>
    </source>
</evidence>
<dbReference type="InterPro" id="IPR003593">
    <property type="entry name" value="AAA+_ATPase"/>
</dbReference>
<dbReference type="Gene3D" id="3.40.50.300">
    <property type="entry name" value="P-loop containing nucleotide triphosphate hydrolases"/>
    <property type="match status" value="1"/>
</dbReference>
<keyword evidence="12" id="KW-1185">Reference proteome</keyword>
<dbReference type="RefSeq" id="WP_230097046.1">
    <property type="nucleotide sequence ID" value="NZ_CAKKNS010000005.1"/>
</dbReference>
<keyword evidence="3" id="KW-1003">Cell membrane</keyword>
<evidence type="ECO:0000259" key="10">
    <source>
        <dbReference type="PROSITE" id="PS50893"/>
    </source>
</evidence>
<dbReference type="EMBL" id="CAKKNS010000005">
    <property type="protein sequence ID" value="CAH0417012.1"/>
    <property type="molecule type" value="Genomic_DNA"/>
</dbReference>
<evidence type="ECO:0000313" key="11">
    <source>
        <dbReference type="EMBL" id="CAH0417012.1"/>
    </source>
</evidence>
<sequence>MLIKNITLPRDLLTLSEASLPDQQITVLLGPNGSGKSTLLAQLATQIPDCAYLPQHNQSYDALTVGDLLALGQQRAETPVAVDVVAELELTSLLTQDVSQLSGGQQQRVWLAFILLQNAPVILLDEPLNALDLRYQKRVLDLLPQLSATILVVVHDLNYAYQIAEWVWLFTAGEITTGQPATIMTASTLTAAFATPVVVDQTVSGEVIFRI</sequence>
<proteinExistence type="predicted"/>
<reference evidence="11 12" key="1">
    <citation type="submission" date="2021-11" db="EMBL/GenBank/DDBJ databases">
        <authorList>
            <person name="Depoorter E."/>
        </authorList>
    </citation>
    <scope>NUCLEOTIDE SEQUENCE [LARGE SCALE GENOMIC DNA]</scope>
    <source>
        <strain evidence="11 12">LMG 24289</strain>
    </source>
</reference>
<dbReference type="InterPro" id="IPR051535">
    <property type="entry name" value="Siderophore_ABC-ATPase"/>
</dbReference>
<dbReference type="PANTHER" id="PTHR42771">
    <property type="entry name" value="IRON(3+)-HYDROXAMATE IMPORT ATP-BINDING PROTEIN FHUC"/>
    <property type="match status" value="1"/>
</dbReference>
<evidence type="ECO:0000256" key="7">
    <source>
        <dbReference type="ARBA" id="ARBA00023004"/>
    </source>
</evidence>
<evidence type="ECO:0000256" key="6">
    <source>
        <dbReference type="ARBA" id="ARBA00022840"/>
    </source>
</evidence>
<accession>A0ABM8Z6G5</accession>
<organism evidence="11 12">
    <name type="scientific">Periweissella fabaria</name>
    <dbReference type="NCBI Taxonomy" id="546157"/>
    <lineage>
        <taxon>Bacteria</taxon>
        <taxon>Bacillati</taxon>
        <taxon>Bacillota</taxon>
        <taxon>Bacilli</taxon>
        <taxon>Lactobacillales</taxon>
        <taxon>Lactobacillaceae</taxon>
        <taxon>Periweissella</taxon>
    </lineage>
</organism>
<feature type="domain" description="ABC transporter" evidence="10">
    <location>
        <begin position="1"/>
        <end position="197"/>
    </location>
</feature>
<keyword evidence="4" id="KW-0410">Iron transport</keyword>
<dbReference type="SMART" id="SM00382">
    <property type="entry name" value="AAA"/>
    <property type="match status" value="1"/>
</dbReference>
<keyword evidence="8" id="KW-0406">Ion transport</keyword>
<evidence type="ECO:0000256" key="4">
    <source>
        <dbReference type="ARBA" id="ARBA00022496"/>
    </source>
</evidence>
<name>A0ABM8Z6G5_9LACO</name>
<evidence type="ECO:0000256" key="1">
    <source>
        <dbReference type="ARBA" id="ARBA00004202"/>
    </source>
</evidence>
<dbReference type="GO" id="GO:0005524">
    <property type="term" value="F:ATP binding"/>
    <property type="evidence" value="ECO:0007669"/>
    <property type="project" value="UniProtKB-KW"/>
</dbReference>
<dbReference type="SUPFAM" id="SSF52540">
    <property type="entry name" value="P-loop containing nucleoside triphosphate hydrolases"/>
    <property type="match status" value="1"/>
</dbReference>
<keyword evidence="2" id="KW-0813">Transport</keyword>
<gene>
    <name evidence="11" type="primary">fhuC</name>
    <name evidence="11" type="ORF">WFA24289_01329</name>
</gene>
<evidence type="ECO:0000313" key="12">
    <source>
        <dbReference type="Proteomes" id="UP000789707"/>
    </source>
</evidence>
<keyword evidence="9" id="KW-0472">Membrane</keyword>
<dbReference type="PROSITE" id="PS50893">
    <property type="entry name" value="ABC_TRANSPORTER_2"/>
    <property type="match status" value="1"/>
</dbReference>
<dbReference type="InterPro" id="IPR003439">
    <property type="entry name" value="ABC_transporter-like_ATP-bd"/>
</dbReference>
<comment type="caution">
    <text evidence="11">The sequence shown here is derived from an EMBL/GenBank/DDBJ whole genome shotgun (WGS) entry which is preliminary data.</text>
</comment>
<evidence type="ECO:0000256" key="9">
    <source>
        <dbReference type="ARBA" id="ARBA00023136"/>
    </source>
</evidence>